<dbReference type="GO" id="GO:0048500">
    <property type="term" value="C:signal recognition particle"/>
    <property type="evidence" value="ECO:0007669"/>
    <property type="project" value="InterPro"/>
</dbReference>
<dbReference type="InterPro" id="IPR036891">
    <property type="entry name" value="Signal_recog_part_SRP54_M_sf"/>
</dbReference>
<evidence type="ECO:0000256" key="11">
    <source>
        <dbReference type="ARBA" id="ARBA00048027"/>
    </source>
</evidence>
<dbReference type="EMBL" id="ARQD01000002">
    <property type="protein sequence ID" value="KIX85260.1"/>
    <property type="molecule type" value="Genomic_DNA"/>
</dbReference>
<dbReference type="GO" id="GO:0005525">
    <property type="term" value="F:GTP binding"/>
    <property type="evidence" value="ECO:0007669"/>
    <property type="project" value="UniProtKB-KW"/>
</dbReference>
<dbReference type="Gene3D" id="1.20.120.140">
    <property type="entry name" value="Signal recognition particle SRP54, nucleotide-binding domain"/>
    <property type="match status" value="1"/>
</dbReference>
<evidence type="ECO:0000256" key="2">
    <source>
        <dbReference type="ARBA" id="ARBA00005450"/>
    </source>
</evidence>
<evidence type="ECO:0000256" key="5">
    <source>
        <dbReference type="ARBA" id="ARBA00022801"/>
    </source>
</evidence>
<dbReference type="InterPro" id="IPR036225">
    <property type="entry name" value="SRP/SRP_N"/>
</dbReference>
<comment type="catalytic activity">
    <reaction evidence="11">
        <text>GTP + H2O = GDP + phosphate + H(+)</text>
        <dbReference type="Rhea" id="RHEA:19669"/>
        <dbReference type="ChEBI" id="CHEBI:15377"/>
        <dbReference type="ChEBI" id="CHEBI:15378"/>
        <dbReference type="ChEBI" id="CHEBI:37565"/>
        <dbReference type="ChEBI" id="CHEBI:43474"/>
        <dbReference type="ChEBI" id="CHEBI:58189"/>
        <dbReference type="EC" id="3.6.5.4"/>
    </reaction>
</comment>
<keyword evidence="3" id="KW-0963">Cytoplasm</keyword>
<dbReference type="Gene3D" id="1.10.260.30">
    <property type="entry name" value="Signal recognition particle, SRP54 subunit, M-domain"/>
    <property type="match status" value="1"/>
</dbReference>
<accession>A0A0D2I291</accession>
<dbReference type="AlphaFoldDB" id="A0A0D2I291"/>
<protein>
    <recommendedName>
        <fullName evidence="10">signal-recognition-particle GTPase</fullName>
        <ecNumber evidence="10">3.6.5.4</ecNumber>
    </recommendedName>
</protein>
<comment type="similarity">
    <text evidence="2">Belongs to the GTP-binding SRP family. SRP54 subfamily.</text>
</comment>
<sequence>MFNLLSKTFSSVFGGFGKSGKITETSIATTLESVRQSLLEADVPYDVATAFCTQIQNKAIGQKLTASLKPAEQFAKLVHDELVQFLGKQNDVSLSNTFPSVIVMLGLQGSGKTTTIGKLAQWFIDSARSKGKKRNILCASVDYYRPAAIDQLEIVAGQVGIDFYRSPHPDPRSAAHDIYEYYKKSHYDLLFLDTAGRLHVDEQLMDELQAIISAVKPRFKILVLDSMTGQQSLEVAKAFDSKVGFDGAILSKMDSDTRGGAAFAFRYSLGKPILFVGTGEKPGDLEQFYPDRMANRILGMGDLITLKEKADQKIKQEEQEAAYQSFVKGNFTLADFANQMNMMNRLGSLTSLMKYIPGVNSAQVPAGALEKGEREMKKFKVIIDSMTPKERRNHKILDGSRKKRIASGSGTSVHDVNILLERFEQMQQYVKLFKRFGR</sequence>
<evidence type="ECO:0000256" key="6">
    <source>
        <dbReference type="ARBA" id="ARBA00022884"/>
    </source>
</evidence>
<keyword evidence="4" id="KW-0547">Nucleotide-binding</keyword>
<keyword evidence="8" id="KW-0733">Signal recognition particle</keyword>
<dbReference type="InterPro" id="IPR022941">
    <property type="entry name" value="SRP54"/>
</dbReference>
<dbReference type="GO" id="GO:0008312">
    <property type="term" value="F:7S RNA binding"/>
    <property type="evidence" value="ECO:0007669"/>
    <property type="project" value="InterPro"/>
</dbReference>
<gene>
    <name evidence="13" type="ORF">J120_03010</name>
</gene>
<dbReference type="Pfam" id="PF02978">
    <property type="entry name" value="SRP_SPB"/>
    <property type="match status" value="1"/>
</dbReference>
<dbReference type="Proteomes" id="UP000032214">
    <property type="component" value="Unassembled WGS sequence"/>
</dbReference>
<evidence type="ECO:0000313" key="13">
    <source>
        <dbReference type="EMBL" id="KIX85260.1"/>
    </source>
</evidence>
<keyword evidence="6" id="KW-0694">RNA-binding</keyword>
<keyword evidence="14" id="KW-1185">Reference proteome</keyword>
<dbReference type="InterPro" id="IPR004125">
    <property type="entry name" value="Signal_recog_particle_SRP54_M"/>
</dbReference>
<dbReference type="SMART" id="SM00962">
    <property type="entry name" value="SRP54"/>
    <property type="match status" value="1"/>
</dbReference>
<dbReference type="GO" id="GO:0006614">
    <property type="term" value="P:SRP-dependent cotranslational protein targeting to membrane"/>
    <property type="evidence" value="ECO:0007669"/>
    <property type="project" value="InterPro"/>
</dbReference>
<dbReference type="NCBIfam" id="TIGR00959">
    <property type="entry name" value="ffh"/>
    <property type="match status" value="1"/>
</dbReference>
<evidence type="ECO:0000313" key="14">
    <source>
        <dbReference type="Proteomes" id="UP000032214"/>
    </source>
</evidence>
<dbReference type="Pfam" id="PF02881">
    <property type="entry name" value="SRP54_N"/>
    <property type="match status" value="1"/>
</dbReference>
<dbReference type="InterPro" id="IPR000897">
    <property type="entry name" value="SRP54_GTPase_dom"/>
</dbReference>
<evidence type="ECO:0000256" key="8">
    <source>
        <dbReference type="ARBA" id="ARBA00023135"/>
    </source>
</evidence>
<evidence type="ECO:0000259" key="12">
    <source>
        <dbReference type="PROSITE" id="PS00300"/>
    </source>
</evidence>
<keyword evidence="7" id="KW-0342">GTP-binding</keyword>
<dbReference type="EC" id="3.6.5.4" evidence="10"/>
<evidence type="ECO:0000256" key="7">
    <source>
        <dbReference type="ARBA" id="ARBA00023134"/>
    </source>
</evidence>
<dbReference type="PANTHER" id="PTHR11564:SF5">
    <property type="entry name" value="SIGNAL RECOGNITION PARTICLE SUBUNIT SRP54"/>
    <property type="match status" value="1"/>
</dbReference>
<dbReference type="Gene3D" id="3.40.50.300">
    <property type="entry name" value="P-loop containing nucleotide triphosphate hydrolases"/>
    <property type="match status" value="1"/>
</dbReference>
<dbReference type="Pfam" id="PF00448">
    <property type="entry name" value="SRP54"/>
    <property type="match status" value="1"/>
</dbReference>
<dbReference type="InterPro" id="IPR027417">
    <property type="entry name" value="P-loop_NTPase"/>
</dbReference>
<dbReference type="STRING" id="1306947.J120_03010"/>
<dbReference type="SUPFAM" id="SSF47446">
    <property type="entry name" value="Signal peptide-binding domain"/>
    <property type="match status" value="1"/>
</dbReference>
<comment type="subcellular location">
    <subcellularLocation>
        <location evidence="1">Cytoplasm</location>
    </subcellularLocation>
</comment>
<evidence type="ECO:0000256" key="10">
    <source>
        <dbReference type="ARBA" id="ARBA00035672"/>
    </source>
</evidence>
<dbReference type="InterPro" id="IPR004780">
    <property type="entry name" value="SRP"/>
</dbReference>
<keyword evidence="9" id="KW-0687">Ribonucleoprotein</keyword>
<evidence type="ECO:0000256" key="9">
    <source>
        <dbReference type="ARBA" id="ARBA00023274"/>
    </source>
</evidence>
<evidence type="ECO:0000256" key="4">
    <source>
        <dbReference type="ARBA" id="ARBA00022741"/>
    </source>
</evidence>
<dbReference type="eggNOG" id="COG0541">
    <property type="taxonomic scope" value="Bacteria"/>
</dbReference>
<evidence type="ECO:0000256" key="3">
    <source>
        <dbReference type="ARBA" id="ARBA00022490"/>
    </source>
</evidence>
<organism evidence="13 14">
    <name type="scientific">candidate division TM6 bacterium JCVI TM6SC1</name>
    <dbReference type="NCBI Taxonomy" id="1306947"/>
    <lineage>
        <taxon>Bacteria</taxon>
        <taxon>Candidatus Babelota</taxon>
        <taxon>Vermiphilus</taxon>
    </lineage>
</organism>
<comment type="caution">
    <text evidence="13">The sequence shown here is derived from an EMBL/GenBank/DDBJ whole genome shotgun (WGS) entry which is preliminary data.</text>
</comment>
<reference evidence="13 14" key="1">
    <citation type="journal article" date="2013" name="Proc. Natl. Acad. Sci. U.S.A.">
        <title>Candidate phylum TM6 genome recovered from a hospital sink biofilm provides genomic insights into this uncultivated phylum.</title>
        <authorList>
            <person name="McLean J.S."/>
            <person name="Lombardo M.J."/>
            <person name="Badger J.H."/>
            <person name="Edlund A."/>
            <person name="Novotny M."/>
            <person name="Yee-Greenbaum J."/>
            <person name="Vyahhi N."/>
            <person name="Hall A.P."/>
            <person name="Yang Y."/>
            <person name="Dupont C.L."/>
            <person name="Ziegler M.G."/>
            <person name="Chitsaz H."/>
            <person name="Allen A.E."/>
            <person name="Yooseph S."/>
            <person name="Tesler G."/>
            <person name="Pevzner P.A."/>
            <person name="Friedman R.M."/>
            <person name="Nealson K.H."/>
            <person name="Venter J.C."/>
            <person name="Lasken R.S."/>
        </authorList>
    </citation>
    <scope>NUCLEOTIDE SEQUENCE [LARGE SCALE GENOMIC DNA]</scope>
    <source>
        <strain evidence="13 14">TM6SC1</strain>
    </source>
</reference>
<dbReference type="SUPFAM" id="SSF52540">
    <property type="entry name" value="P-loop containing nucleoside triphosphate hydrolases"/>
    <property type="match status" value="1"/>
</dbReference>
<dbReference type="SMART" id="SM00963">
    <property type="entry name" value="SRP54_N"/>
    <property type="match status" value="1"/>
</dbReference>
<dbReference type="GO" id="GO:0003924">
    <property type="term" value="F:GTPase activity"/>
    <property type="evidence" value="ECO:0007669"/>
    <property type="project" value="InterPro"/>
</dbReference>
<evidence type="ECO:0000256" key="1">
    <source>
        <dbReference type="ARBA" id="ARBA00004496"/>
    </source>
</evidence>
<dbReference type="SUPFAM" id="SSF47364">
    <property type="entry name" value="Domain of the SRP/SRP receptor G-proteins"/>
    <property type="match status" value="1"/>
</dbReference>
<dbReference type="InterPro" id="IPR042101">
    <property type="entry name" value="SRP54_N_sf"/>
</dbReference>
<proteinExistence type="inferred from homology"/>
<name>A0A0D2I291_9BACT</name>
<dbReference type="InterPro" id="IPR003593">
    <property type="entry name" value="AAA+_ATPase"/>
</dbReference>
<feature type="domain" description="SRP54-type proteins GTP-binding" evidence="12">
    <location>
        <begin position="272"/>
        <end position="285"/>
    </location>
</feature>
<keyword evidence="5" id="KW-0378">Hydrolase</keyword>
<dbReference type="SMART" id="SM00382">
    <property type="entry name" value="AAA"/>
    <property type="match status" value="1"/>
</dbReference>
<dbReference type="InterPro" id="IPR013822">
    <property type="entry name" value="Signal_recog_particl_SRP54_hlx"/>
</dbReference>
<dbReference type="PROSITE" id="PS00300">
    <property type="entry name" value="SRP54"/>
    <property type="match status" value="1"/>
</dbReference>
<dbReference type="PANTHER" id="PTHR11564">
    <property type="entry name" value="SIGNAL RECOGNITION PARTICLE 54K PROTEIN SRP54"/>
    <property type="match status" value="1"/>
</dbReference>